<organism evidence="2 3">
    <name type="scientific">Ziziphus jujuba</name>
    <name type="common">Chinese jujube</name>
    <name type="synonym">Ziziphus sativa</name>
    <dbReference type="NCBI Taxonomy" id="326968"/>
    <lineage>
        <taxon>Eukaryota</taxon>
        <taxon>Viridiplantae</taxon>
        <taxon>Streptophyta</taxon>
        <taxon>Embryophyta</taxon>
        <taxon>Tracheophyta</taxon>
        <taxon>Spermatophyta</taxon>
        <taxon>Magnoliopsida</taxon>
        <taxon>eudicotyledons</taxon>
        <taxon>Gunneridae</taxon>
        <taxon>Pentapetalae</taxon>
        <taxon>rosids</taxon>
        <taxon>fabids</taxon>
        <taxon>Rosales</taxon>
        <taxon>Rhamnaceae</taxon>
        <taxon>Paliureae</taxon>
        <taxon>Ziziphus</taxon>
    </lineage>
</organism>
<dbReference type="InterPro" id="IPR001810">
    <property type="entry name" value="F-box_dom"/>
</dbReference>
<dbReference type="GeneID" id="107419040"/>
<protein>
    <submittedName>
        <fullName evidence="3">F-box protein At1g30920</fullName>
    </submittedName>
</protein>
<evidence type="ECO:0000313" key="2">
    <source>
        <dbReference type="Proteomes" id="UP001652623"/>
    </source>
</evidence>
<proteinExistence type="predicted"/>
<accession>A0A6P4A589</accession>
<dbReference type="SMART" id="SM00256">
    <property type="entry name" value="FBOX"/>
    <property type="match status" value="1"/>
</dbReference>
<dbReference type="Pfam" id="PF08268">
    <property type="entry name" value="FBA_3"/>
    <property type="match status" value="1"/>
</dbReference>
<name>A0A6P4A589_ZIZJJ</name>
<reference evidence="2" key="1">
    <citation type="submission" date="2025-05" db="UniProtKB">
        <authorList>
            <consortium name="RefSeq"/>
        </authorList>
    </citation>
    <scope>NUCLEOTIDE SEQUENCE [LARGE SCALE GENOMIC DNA]</scope>
</reference>
<feature type="domain" description="F-box" evidence="1">
    <location>
        <begin position="13"/>
        <end position="53"/>
    </location>
</feature>
<dbReference type="InterPro" id="IPR013187">
    <property type="entry name" value="F-box-assoc_dom_typ3"/>
</dbReference>
<dbReference type="Proteomes" id="UP001652623">
    <property type="component" value="Chromosome 2"/>
</dbReference>
<evidence type="ECO:0000259" key="1">
    <source>
        <dbReference type="SMART" id="SM00256"/>
    </source>
</evidence>
<dbReference type="InParanoid" id="A0A6P4A589"/>
<dbReference type="Gene3D" id="2.120.10.80">
    <property type="entry name" value="Kelch-type beta propeller"/>
    <property type="match status" value="1"/>
</dbReference>
<dbReference type="InterPro" id="IPR050796">
    <property type="entry name" value="SCF_F-box_component"/>
</dbReference>
<dbReference type="InterPro" id="IPR017451">
    <property type="entry name" value="F-box-assoc_interact_dom"/>
</dbReference>
<dbReference type="InterPro" id="IPR015915">
    <property type="entry name" value="Kelch-typ_b-propeller"/>
</dbReference>
<dbReference type="AlphaFoldDB" id="A0A6P4A589"/>
<dbReference type="InterPro" id="IPR036047">
    <property type="entry name" value="F-box-like_dom_sf"/>
</dbReference>
<dbReference type="SUPFAM" id="SSF117281">
    <property type="entry name" value="Kelch motif"/>
    <property type="match status" value="1"/>
</dbReference>
<dbReference type="NCBIfam" id="TIGR01640">
    <property type="entry name" value="F_box_assoc_1"/>
    <property type="match status" value="1"/>
</dbReference>
<dbReference type="KEGG" id="zju:107419040"/>
<keyword evidence="2" id="KW-1185">Reference proteome</keyword>
<evidence type="ECO:0000313" key="3">
    <source>
        <dbReference type="RefSeq" id="XP_015883244.2"/>
    </source>
</evidence>
<reference evidence="3" key="2">
    <citation type="submission" date="2025-08" db="UniProtKB">
        <authorList>
            <consortium name="RefSeq"/>
        </authorList>
    </citation>
    <scope>IDENTIFICATION</scope>
    <source>
        <tissue evidence="3">Seedling</tissue>
    </source>
</reference>
<dbReference type="PANTHER" id="PTHR31672">
    <property type="entry name" value="BNACNNG10540D PROTEIN"/>
    <property type="match status" value="1"/>
</dbReference>
<dbReference type="RefSeq" id="XP_015883244.2">
    <property type="nucleotide sequence ID" value="XM_016027758.2"/>
</dbReference>
<dbReference type="SUPFAM" id="SSF81383">
    <property type="entry name" value="F-box domain"/>
    <property type="match status" value="1"/>
</dbReference>
<dbReference type="Pfam" id="PF12937">
    <property type="entry name" value="F-box-like"/>
    <property type="match status" value="1"/>
</dbReference>
<gene>
    <name evidence="3" type="primary">LOC107419040</name>
</gene>
<sequence length="379" mass="43991">MKESKKVKAVDYIPADITPEILSRTSLETLGRCRLVSKEFQQIAYDPNFLQNFSERTKTVSGIVIDLEFNPTPIFIDVANHNNQSALKHSSFTLFEENNFRFRILAASKCGILFCKTKEDKYYVCKPTTKQWQQIPTPSIPWTITVVHGMVVFGSAPLRYKIVVFVPRNWCKSKYSCHIFDSETWAWKQLKDPLQIPVNSHHFSYTSNAAVSVCGKLYWRLKGEPNSEILQFDFEDESWDIFELPRPLCKFRYCRYTLLVEYKGRLGLICSFVRKIEKCDCMELWVMEGQNTWTKAHKFCIMSLKNKLPHIDCHEPVALLNSDLLVYRSGISTSKVILFKLQDCSFKAVELKCFLGFSVFYVFQSDLELVNFRGSSDQV</sequence>